<dbReference type="EMBL" id="JARZFX010000001">
    <property type="protein sequence ID" value="MEC5421939.1"/>
    <property type="molecule type" value="Genomic_DNA"/>
</dbReference>
<accession>A0ABU6KBV3</accession>
<dbReference type="InterPro" id="IPR005883">
    <property type="entry name" value="PilM"/>
</dbReference>
<dbReference type="Proteomes" id="UP001335737">
    <property type="component" value="Unassembled WGS sequence"/>
</dbReference>
<protein>
    <submittedName>
        <fullName evidence="1">Pilus assembly protein PilM</fullName>
    </submittedName>
</protein>
<dbReference type="Gene3D" id="3.30.420.40">
    <property type="match status" value="1"/>
</dbReference>
<evidence type="ECO:0000313" key="1">
    <source>
        <dbReference type="EMBL" id="MEC5421939.1"/>
    </source>
</evidence>
<proteinExistence type="predicted"/>
<keyword evidence="2" id="KW-1185">Reference proteome</keyword>
<dbReference type="PANTHER" id="PTHR32432">
    <property type="entry name" value="CELL DIVISION PROTEIN FTSA-RELATED"/>
    <property type="match status" value="1"/>
</dbReference>
<reference evidence="1 2" key="1">
    <citation type="journal article" date="2024" name="Int. J. Syst. Evol. Microbiol.">
        <title>Virgibacillus tibetensis sp. nov., isolated from salt lake on the Tibetan Plateau of China.</title>
        <authorList>
            <person name="Phurbu D."/>
            <person name="Liu Z.-X."/>
            <person name="Wang R."/>
            <person name="Zheng Y.-Y."/>
            <person name="Liu H.-C."/>
            <person name="Zhou Y.-G."/>
            <person name="Yu Y.-J."/>
            <person name="Li A.-H."/>
        </authorList>
    </citation>
    <scope>NUCLEOTIDE SEQUENCE [LARGE SCALE GENOMIC DNA]</scope>
    <source>
        <strain evidence="1 2">C22-A2</strain>
    </source>
</reference>
<comment type="caution">
    <text evidence="1">The sequence shown here is derived from an EMBL/GenBank/DDBJ whole genome shotgun (WGS) entry which is preliminary data.</text>
</comment>
<dbReference type="PANTHER" id="PTHR32432:SF3">
    <property type="entry name" value="ETHANOLAMINE UTILIZATION PROTEIN EUTJ"/>
    <property type="match status" value="1"/>
</dbReference>
<name>A0ABU6KBV3_9BACI</name>
<organism evidence="1 2">
    <name type="scientific">Virgibacillus tibetensis</name>
    <dbReference type="NCBI Taxonomy" id="3042313"/>
    <lineage>
        <taxon>Bacteria</taxon>
        <taxon>Bacillati</taxon>
        <taxon>Bacillota</taxon>
        <taxon>Bacilli</taxon>
        <taxon>Bacillales</taxon>
        <taxon>Bacillaceae</taxon>
        <taxon>Virgibacillus</taxon>
    </lineage>
</organism>
<gene>
    <name evidence="1" type="primary">pilM</name>
    <name evidence="1" type="ORF">QGM71_00335</name>
</gene>
<evidence type="ECO:0000313" key="2">
    <source>
        <dbReference type="Proteomes" id="UP001335737"/>
    </source>
</evidence>
<dbReference type="InterPro" id="IPR050696">
    <property type="entry name" value="FtsA/MreB"/>
</dbReference>
<dbReference type="Pfam" id="PF11104">
    <property type="entry name" value="PilM_2"/>
    <property type="match status" value="1"/>
</dbReference>
<dbReference type="RefSeq" id="WP_327605515.1">
    <property type="nucleotide sequence ID" value="NZ_JARZFX010000001.1"/>
</dbReference>
<sequence length="303" mass="34725">MGLINKGRVNIVITNKVLRYTYHKNTSVDGVVTHGEVVLPPGVIKDGTIENRSILLEILNKLVQKYKWKRKKLYFCVPDDTVVIRKLKIPVSLSKDEADGYIKTQIGNSFYLPFANPAIAIEFLESDETSRNILIFAYPKEKLTAFEAVFEAAGLKPIAADLTSLSVYRYYYVSKKEDKDHVLLIHWNQDALVLTAFQRDKAIFSRYMKIDSPEEENTGEDLRIRIVDEYIIEINRIIDFYHYSITKGEAQINQLLLSGDTPFLETAKKRLSDAVTIPVYHFQAEEQPIKYIDVLGLALKQES</sequence>